<dbReference type="AlphaFoldDB" id="A0AAN1T128"/>
<dbReference type="Proteomes" id="UP001319121">
    <property type="component" value="Chromosome"/>
</dbReference>
<organism evidence="1 2">
    <name type="scientific">Ferrigenium kumadai</name>
    <dbReference type="NCBI Taxonomy" id="1682490"/>
    <lineage>
        <taxon>Bacteria</taxon>
        <taxon>Pseudomonadati</taxon>
        <taxon>Pseudomonadota</taxon>
        <taxon>Betaproteobacteria</taxon>
        <taxon>Nitrosomonadales</taxon>
        <taxon>Gallionellaceae</taxon>
        <taxon>Ferrigenium</taxon>
    </lineage>
</organism>
<name>A0AAN1T128_9PROT</name>
<protein>
    <submittedName>
        <fullName evidence="1">Uncharacterized protein</fullName>
    </submittedName>
</protein>
<evidence type="ECO:0000313" key="2">
    <source>
        <dbReference type="Proteomes" id="UP001319121"/>
    </source>
</evidence>
<sequence length="65" mass="7020">MLDIASSSAAGQTARPKLSDALQLYERRFGSPPDWLDDLANGRIQALIQQALRRGAPLTAADVLK</sequence>
<gene>
    <name evidence="1" type="ORF">FGKAn22_21850</name>
</gene>
<proteinExistence type="predicted"/>
<evidence type="ECO:0000313" key="1">
    <source>
        <dbReference type="EMBL" id="BBJ00493.1"/>
    </source>
</evidence>
<dbReference type="RefSeq" id="WP_212785725.1">
    <property type="nucleotide sequence ID" value="NZ_AP019536.1"/>
</dbReference>
<accession>A0AAN1T128</accession>
<reference evidence="1 2" key="1">
    <citation type="submission" date="2019-03" db="EMBL/GenBank/DDBJ databases">
        <title>Complete genome sequence of Ferrigenium kumadai strain An22, a microaerophilic iron-oxidizing bacterium isolated from a paddy field soil.</title>
        <authorList>
            <person name="Watanabe T."/>
            <person name="Asakawa S."/>
        </authorList>
    </citation>
    <scope>NUCLEOTIDE SEQUENCE [LARGE SCALE GENOMIC DNA]</scope>
    <source>
        <strain evidence="1 2">An22</strain>
    </source>
</reference>
<keyword evidence="2" id="KW-1185">Reference proteome</keyword>
<dbReference type="EMBL" id="AP019536">
    <property type="protein sequence ID" value="BBJ00493.1"/>
    <property type="molecule type" value="Genomic_DNA"/>
</dbReference>
<dbReference type="KEGG" id="fku:FGKAn22_21850"/>